<sequence length="116" mass="13313">MKSQLSSIQNHQPHFDKQISKIHGYTGKLESQCPTTENKQTMFSGKRLRKAQDQPTELNLQEIDQTEEFSSIPVNETTNSNAGIQNTSVKPKKKPRQKSQVFLYNQRIKIPTKAKQ</sequence>
<organism evidence="2">
    <name type="scientific">Hexamita inflata</name>
    <dbReference type="NCBI Taxonomy" id="28002"/>
    <lineage>
        <taxon>Eukaryota</taxon>
        <taxon>Metamonada</taxon>
        <taxon>Diplomonadida</taxon>
        <taxon>Hexamitidae</taxon>
        <taxon>Hexamitinae</taxon>
        <taxon>Hexamita</taxon>
    </lineage>
</organism>
<feature type="region of interest" description="Disordered" evidence="1">
    <location>
        <begin position="1"/>
        <end position="116"/>
    </location>
</feature>
<name>A0AA86US57_9EUKA</name>
<feature type="compositionally biased region" description="Polar residues" evidence="1">
    <location>
        <begin position="53"/>
        <end position="89"/>
    </location>
</feature>
<feature type="compositionally biased region" description="Polar residues" evidence="1">
    <location>
        <begin position="1"/>
        <end position="12"/>
    </location>
</feature>
<dbReference type="AlphaFoldDB" id="A0AA86US57"/>
<reference evidence="2" key="1">
    <citation type="submission" date="2023-06" db="EMBL/GenBank/DDBJ databases">
        <authorList>
            <person name="Kurt Z."/>
        </authorList>
    </citation>
    <scope>NUCLEOTIDE SEQUENCE</scope>
</reference>
<reference evidence="3 4" key="2">
    <citation type="submission" date="2024-07" db="EMBL/GenBank/DDBJ databases">
        <authorList>
            <person name="Akdeniz Z."/>
        </authorList>
    </citation>
    <scope>NUCLEOTIDE SEQUENCE [LARGE SCALE GENOMIC DNA]</scope>
</reference>
<evidence type="ECO:0000313" key="4">
    <source>
        <dbReference type="Proteomes" id="UP001642409"/>
    </source>
</evidence>
<keyword evidence="4" id="KW-1185">Reference proteome</keyword>
<feature type="compositionally biased region" description="Polar residues" evidence="1">
    <location>
        <begin position="32"/>
        <end position="43"/>
    </location>
</feature>
<accession>A0AA86US57</accession>
<evidence type="ECO:0000256" key="1">
    <source>
        <dbReference type="SAM" id="MobiDB-lite"/>
    </source>
</evidence>
<gene>
    <name evidence="2" type="ORF">HINF_LOCUS57225</name>
    <name evidence="3" type="ORF">HINF_LOCUS58733</name>
</gene>
<comment type="caution">
    <text evidence="2">The sequence shown here is derived from an EMBL/GenBank/DDBJ whole genome shotgun (WGS) entry which is preliminary data.</text>
</comment>
<dbReference type="Proteomes" id="UP001642409">
    <property type="component" value="Unassembled WGS sequence"/>
</dbReference>
<evidence type="ECO:0000313" key="2">
    <source>
        <dbReference type="EMBL" id="CAI9969580.1"/>
    </source>
</evidence>
<evidence type="ECO:0000313" key="3">
    <source>
        <dbReference type="EMBL" id="CAL6078085.1"/>
    </source>
</evidence>
<protein>
    <submittedName>
        <fullName evidence="3">Hypothetical_protein</fullName>
    </submittedName>
</protein>
<proteinExistence type="predicted"/>
<dbReference type="EMBL" id="CAXDID020000332">
    <property type="protein sequence ID" value="CAL6078085.1"/>
    <property type="molecule type" value="Genomic_DNA"/>
</dbReference>
<dbReference type="EMBL" id="CATOUU010001061">
    <property type="protein sequence ID" value="CAI9969580.1"/>
    <property type="molecule type" value="Genomic_DNA"/>
</dbReference>